<evidence type="ECO:0000256" key="6">
    <source>
        <dbReference type="ARBA" id="ARBA00023136"/>
    </source>
</evidence>
<reference evidence="9" key="1">
    <citation type="submission" date="2018-04" db="EMBL/GenBank/DDBJ databases">
        <title>WGS assembly of Panicum hallii.</title>
        <authorList>
            <person name="Lovell J."/>
            <person name="Jenkins J."/>
            <person name="Lowry D."/>
            <person name="Mamidi S."/>
            <person name="Sreedasyam A."/>
            <person name="Weng X."/>
            <person name="Barry K."/>
            <person name="Bonette J."/>
            <person name="Campitelli B."/>
            <person name="Daum C."/>
            <person name="Gordon S."/>
            <person name="Gould B."/>
            <person name="Lipzen A."/>
            <person name="Macqueen A."/>
            <person name="Palacio-Mejia J."/>
            <person name="Plott C."/>
            <person name="Shakirov E."/>
            <person name="Shu S."/>
            <person name="Yoshinaga Y."/>
            <person name="Zane M."/>
            <person name="Rokhsar D."/>
            <person name="Grimwood J."/>
            <person name="Schmutz J."/>
            <person name="Juenger T."/>
        </authorList>
    </citation>
    <scope>NUCLEOTIDE SEQUENCE [LARGE SCALE GENOMIC DNA]</scope>
    <source>
        <strain evidence="9">FIL2</strain>
    </source>
</reference>
<evidence type="ECO:0000313" key="9">
    <source>
        <dbReference type="EMBL" id="PAN13827.1"/>
    </source>
</evidence>
<evidence type="ECO:0000259" key="8">
    <source>
        <dbReference type="Pfam" id="PF13962"/>
    </source>
</evidence>
<dbReference type="InterPro" id="IPR002110">
    <property type="entry name" value="Ankyrin_rpt"/>
</dbReference>
<evidence type="ECO:0000256" key="1">
    <source>
        <dbReference type="ARBA" id="ARBA00004141"/>
    </source>
</evidence>
<dbReference type="AlphaFoldDB" id="A0A2S3H2H6"/>
<evidence type="ECO:0000256" key="2">
    <source>
        <dbReference type="ARBA" id="ARBA00022692"/>
    </source>
</evidence>
<evidence type="ECO:0000256" key="5">
    <source>
        <dbReference type="ARBA" id="ARBA00023043"/>
    </source>
</evidence>
<feature type="domain" description="PGG" evidence="8">
    <location>
        <begin position="507"/>
        <end position="621"/>
    </location>
</feature>
<dbReference type="Pfam" id="PF12796">
    <property type="entry name" value="Ank_2"/>
    <property type="match status" value="1"/>
</dbReference>
<dbReference type="SUPFAM" id="SSF48403">
    <property type="entry name" value="Ankyrin repeat"/>
    <property type="match status" value="1"/>
</dbReference>
<sequence length="709" mass="75505">MAAALGEAALPPVAPASAAANARPVGTLDPQLFMAACRGDNNRLKELLRLDDDEGQSATSRGTPYCNEVTSNEGNSLLHVVAARAGGACGDRFVDCAKTIYRGNSGLLAARNKKRDTPLHRGAGAGSADMISCLVALKAAEVAGDDGTAVKDFLRARNDCGETALHQAVRAASMTCIDALLLEDPGLATVPQEGEEGASPFYLALSLGKLDIARYIFDKSKGDLSYSGPNGQNALHAAISRGEALAMLLNWFKDLTVDVQQAGDDRPAVSVPLVSHLAQQRDKKTGSNPLHLAASLEGWPYVGILSMWFPDVWPRPRSAVALLLEANRCAAYQPDAQGLYPIHVAAMAGSLDAVRAMLEACPDCATLRDAGGRTFLHAAVEAEAYGVVEFACRRAPPKGSFPSSVLNMQDDNGDTAVHRAVHVGNLPVFNCLIRNRHVHLSIPNKDALTPYDLSWVRIPSSFYYDSNPRGLIQLSLQFVGAPCGGSRPDLLFGEHIPKGDDDEVSAHLTNAAQMLGVVSVLVATVTFASAFTLPGGYQQQAGSDGIIGTPLLAGSYAFDAFILSTTLAFICSCMATFSLVFAGVPAMDISLRSWYFEVSALLLRSSGRSLVVAFALGLYLVLAPIAHATATAVCVIIFVSLLYGNSEAWQILRVADTARARLGARMDVAWTFGLTFYNVFVNVFVNFWSFIIIFGYPAAIRMAVHVHAK</sequence>
<organism evidence="9">
    <name type="scientific">Panicum hallii</name>
    <dbReference type="NCBI Taxonomy" id="206008"/>
    <lineage>
        <taxon>Eukaryota</taxon>
        <taxon>Viridiplantae</taxon>
        <taxon>Streptophyta</taxon>
        <taxon>Embryophyta</taxon>
        <taxon>Tracheophyta</taxon>
        <taxon>Spermatophyta</taxon>
        <taxon>Magnoliopsida</taxon>
        <taxon>Liliopsida</taxon>
        <taxon>Poales</taxon>
        <taxon>Poaceae</taxon>
        <taxon>PACMAD clade</taxon>
        <taxon>Panicoideae</taxon>
        <taxon>Panicodae</taxon>
        <taxon>Paniceae</taxon>
        <taxon>Panicinae</taxon>
        <taxon>Panicum</taxon>
        <taxon>Panicum sect. Panicum</taxon>
    </lineage>
</organism>
<dbReference type="InterPro" id="IPR036770">
    <property type="entry name" value="Ankyrin_rpt-contain_sf"/>
</dbReference>
<feature type="transmembrane region" description="Helical" evidence="7">
    <location>
        <begin position="567"/>
        <end position="589"/>
    </location>
</feature>
<keyword evidence="6 7" id="KW-0472">Membrane</keyword>
<dbReference type="InterPro" id="IPR026961">
    <property type="entry name" value="PGG_dom"/>
</dbReference>
<keyword evidence="5" id="KW-0040">ANK repeat</keyword>
<evidence type="ECO:0000256" key="4">
    <source>
        <dbReference type="ARBA" id="ARBA00022989"/>
    </source>
</evidence>
<feature type="transmembrane region" description="Helical" evidence="7">
    <location>
        <begin position="676"/>
        <end position="699"/>
    </location>
</feature>
<dbReference type="EMBL" id="CM008047">
    <property type="protein sequence ID" value="PAN13827.1"/>
    <property type="molecule type" value="Genomic_DNA"/>
</dbReference>
<keyword evidence="3" id="KW-0677">Repeat</keyword>
<dbReference type="Pfam" id="PF13962">
    <property type="entry name" value="PGG"/>
    <property type="match status" value="1"/>
</dbReference>
<dbReference type="PANTHER" id="PTHR24186">
    <property type="entry name" value="PROTEIN PHOSPHATASE 1 REGULATORY SUBUNIT"/>
    <property type="match status" value="1"/>
</dbReference>
<dbReference type="Gene3D" id="1.25.40.20">
    <property type="entry name" value="Ankyrin repeat-containing domain"/>
    <property type="match status" value="2"/>
</dbReference>
<comment type="subcellular location">
    <subcellularLocation>
        <location evidence="1">Membrane</location>
        <topology evidence="1">Multi-pass membrane protein</topology>
    </subcellularLocation>
</comment>
<feature type="transmembrane region" description="Helical" evidence="7">
    <location>
        <begin position="610"/>
        <end position="643"/>
    </location>
</feature>
<keyword evidence="4 7" id="KW-1133">Transmembrane helix</keyword>
<keyword evidence="2 7" id="KW-0812">Transmembrane</keyword>
<protein>
    <recommendedName>
        <fullName evidence="8">PGG domain-containing protein</fullName>
    </recommendedName>
</protein>
<dbReference type="SMART" id="SM00248">
    <property type="entry name" value="ANK"/>
    <property type="match status" value="9"/>
</dbReference>
<accession>A0A2S3H2H6</accession>
<proteinExistence type="predicted"/>
<gene>
    <name evidence="9" type="ORF">PAHAL_2G366500</name>
</gene>
<dbReference type="Gramene" id="PAN13827">
    <property type="protein sequence ID" value="PAN13827"/>
    <property type="gene ID" value="PAHAL_2G366500"/>
</dbReference>
<dbReference type="GO" id="GO:0005886">
    <property type="term" value="C:plasma membrane"/>
    <property type="evidence" value="ECO:0007669"/>
    <property type="project" value="TreeGrafter"/>
</dbReference>
<dbReference type="Proteomes" id="UP000243499">
    <property type="component" value="Chromosome 2"/>
</dbReference>
<evidence type="ECO:0000256" key="7">
    <source>
        <dbReference type="SAM" id="Phobius"/>
    </source>
</evidence>
<name>A0A2S3H2H6_9POAL</name>
<dbReference type="PANTHER" id="PTHR24186:SF50">
    <property type="entry name" value="ANKYRIN REPEAT-CONTAINING PROTEIN ITN1-LIKE ISOFORM X1"/>
    <property type="match status" value="1"/>
</dbReference>
<evidence type="ECO:0000256" key="3">
    <source>
        <dbReference type="ARBA" id="ARBA00022737"/>
    </source>
</evidence>